<dbReference type="PANTHER" id="PTHR37804">
    <property type="entry name" value="CDAA REGULATORY PROTEIN CDAR"/>
    <property type="match status" value="1"/>
</dbReference>
<comment type="caution">
    <text evidence="1">The sequence shown here is derived from an EMBL/GenBank/DDBJ whole genome shotgun (WGS) entry which is preliminary data.</text>
</comment>
<name>A0A135L0N8_9BACI</name>
<dbReference type="STRING" id="1413211.U473_13660"/>
<dbReference type="InterPro" id="IPR053154">
    <property type="entry name" value="c-di-AMP_regulator"/>
</dbReference>
<dbReference type="Proteomes" id="UP000070352">
    <property type="component" value="Unassembled WGS sequence"/>
</dbReference>
<dbReference type="AlphaFoldDB" id="A0A135L0N8"/>
<accession>A0A135L0N8</accession>
<dbReference type="RefSeq" id="WP_068727741.1">
    <property type="nucleotide sequence ID" value="NZ_LSKU01000002.1"/>
</dbReference>
<dbReference type="Gene3D" id="2.170.120.30">
    <property type="match status" value="2"/>
</dbReference>
<gene>
    <name evidence="1" type="ORF">U473_13660</name>
</gene>
<organism evidence="1 2">
    <name type="scientific">Tepidibacillus decaturensis</name>
    <dbReference type="NCBI Taxonomy" id="1413211"/>
    <lineage>
        <taxon>Bacteria</taxon>
        <taxon>Bacillati</taxon>
        <taxon>Bacillota</taxon>
        <taxon>Bacilli</taxon>
        <taxon>Bacillales</taxon>
        <taxon>Bacillaceae</taxon>
        <taxon>Tepidibacillus</taxon>
    </lineage>
</organism>
<reference evidence="1 2" key="1">
    <citation type="submission" date="2016-02" db="EMBL/GenBank/DDBJ databases">
        <title>Draft Genome for Tepidibacillus decaturensis nov. sp. Strain Z9, an Anaerobic, Moderately Thermophilic and Heterotrophic Bacterium from Deep Subsurface of the Illinois Basin, USA.</title>
        <authorList>
            <person name="Dong Y."/>
            <person name="Chang J.Y."/>
            <person name="Sanford R."/>
            <person name="Fouke B.W."/>
        </authorList>
    </citation>
    <scope>NUCLEOTIDE SEQUENCE [LARGE SCALE GENOMIC DNA]</scope>
    <source>
        <strain evidence="1 2">Z9</strain>
    </source>
</reference>
<dbReference type="Gene3D" id="2.170.120.40">
    <property type="entry name" value="YbbR-like domain"/>
    <property type="match status" value="2"/>
</dbReference>
<keyword evidence="2" id="KW-1185">Reference proteome</keyword>
<evidence type="ECO:0000313" key="2">
    <source>
        <dbReference type="Proteomes" id="UP000070352"/>
    </source>
</evidence>
<evidence type="ECO:0008006" key="3">
    <source>
        <dbReference type="Google" id="ProtNLM"/>
    </source>
</evidence>
<protein>
    <recommendedName>
        <fullName evidence="3">YbbR-like domain-containing protein YbbR</fullName>
    </recommendedName>
</protein>
<dbReference type="EMBL" id="LSKU01000002">
    <property type="protein sequence ID" value="KXG42524.1"/>
    <property type="molecule type" value="Genomic_DNA"/>
</dbReference>
<sequence length="409" mass="45336">MDNWLKNNNVVKILSIILAVMLWKVISLDTPAAPNVSIPIDRIQNAYFYEAKVTPKYNENLFAVRLFSEQVDVTLRGNTNLINQIRSGQNIDKGQFYIDLTEYKAGTYEVPVKYTGFSEQIDVEINPSTIKVTIEDKKRKEMEIIVDKLGKEKEGYQAGEAIIKPRKVHISGTKEQIDQVAFVKASISIDQATNMITQEVPLRALDKNGNPIEVEISPHTAEVQIPVTSPFHIVPLTYKIDQYPGAGYAIKSIVQKTEEVTLYGPKNIVNTFMVYPGPALNLANIVGKTTIQAKVPLVEGLAKVEPSMIEFEVQVVKAETKTFNQVPIKINGIGEGLTATINSPESGISITLEGAPDVLKAVQKDDLEAFVDLTNLPPGEHEVPVQFNVPLLTERINAEQTVIVTIEKE</sequence>
<dbReference type="Pfam" id="PF07949">
    <property type="entry name" value="YbbR"/>
    <property type="match status" value="4"/>
</dbReference>
<proteinExistence type="predicted"/>
<evidence type="ECO:0000313" key="1">
    <source>
        <dbReference type="EMBL" id="KXG42524.1"/>
    </source>
</evidence>
<dbReference type="InterPro" id="IPR012505">
    <property type="entry name" value="YbbR"/>
</dbReference>
<dbReference type="PANTHER" id="PTHR37804:SF1">
    <property type="entry name" value="CDAA REGULATORY PROTEIN CDAR"/>
    <property type="match status" value="1"/>
</dbReference>
<dbReference type="OrthoDB" id="2960905at2"/>